<feature type="transmembrane region" description="Helical" evidence="1">
    <location>
        <begin position="51"/>
        <end position="72"/>
    </location>
</feature>
<name>A0AAV0BE39_PHAPC</name>
<evidence type="ECO:0000313" key="4">
    <source>
        <dbReference type="Proteomes" id="UP001153365"/>
    </source>
</evidence>
<proteinExistence type="predicted"/>
<gene>
    <name evidence="3" type="ORF">PPACK8108_LOCUS18208</name>
    <name evidence="2" type="ORF">PPACK8108_LOCUS596</name>
</gene>
<keyword evidence="1" id="KW-1133">Transmembrane helix</keyword>
<dbReference type="Proteomes" id="UP001153365">
    <property type="component" value="Unassembled WGS sequence"/>
</dbReference>
<dbReference type="EMBL" id="CALTRL010005230">
    <property type="protein sequence ID" value="CAH7684162.1"/>
    <property type="molecule type" value="Genomic_DNA"/>
</dbReference>
<comment type="caution">
    <text evidence="3">The sequence shown here is derived from an EMBL/GenBank/DDBJ whole genome shotgun (WGS) entry which is preliminary data.</text>
</comment>
<feature type="transmembrane region" description="Helical" evidence="1">
    <location>
        <begin position="12"/>
        <end position="30"/>
    </location>
</feature>
<keyword evidence="4" id="KW-1185">Reference proteome</keyword>
<keyword evidence="1" id="KW-0472">Membrane</keyword>
<dbReference type="AlphaFoldDB" id="A0AAV0BE39"/>
<dbReference type="EMBL" id="CALTRL010000082">
    <property type="protein sequence ID" value="CAH7666260.1"/>
    <property type="molecule type" value="Genomic_DNA"/>
</dbReference>
<accession>A0AAV0BE39</accession>
<protein>
    <submittedName>
        <fullName evidence="3">Expressed protein</fullName>
    </submittedName>
</protein>
<evidence type="ECO:0000313" key="3">
    <source>
        <dbReference type="EMBL" id="CAH7684162.1"/>
    </source>
</evidence>
<sequence length="74" mass="9179">MTFMRSSSIFRYIYFFIYSIFSLFQSEDSINRRALSFLKSFRIKISSFMKHFKVAFWLMYQICFFIDIQIFIMC</sequence>
<reference evidence="3" key="1">
    <citation type="submission" date="2022-06" db="EMBL/GenBank/DDBJ databases">
        <authorList>
            <consortium name="SYNGENTA / RWTH Aachen University"/>
        </authorList>
    </citation>
    <scope>NUCLEOTIDE SEQUENCE</scope>
</reference>
<keyword evidence="1" id="KW-0812">Transmembrane</keyword>
<organism evidence="3 4">
    <name type="scientific">Phakopsora pachyrhizi</name>
    <name type="common">Asian soybean rust disease fungus</name>
    <dbReference type="NCBI Taxonomy" id="170000"/>
    <lineage>
        <taxon>Eukaryota</taxon>
        <taxon>Fungi</taxon>
        <taxon>Dikarya</taxon>
        <taxon>Basidiomycota</taxon>
        <taxon>Pucciniomycotina</taxon>
        <taxon>Pucciniomycetes</taxon>
        <taxon>Pucciniales</taxon>
        <taxon>Phakopsoraceae</taxon>
        <taxon>Phakopsora</taxon>
    </lineage>
</organism>
<evidence type="ECO:0000313" key="2">
    <source>
        <dbReference type="EMBL" id="CAH7666260.1"/>
    </source>
</evidence>
<evidence type="ECO:0000256" key="1">
    <source>
        <dbReference type="SAM" id="Phobius"/>
    </source>
</evidence>